<protein>
    <recommendedName>
        <fullName evidence="5">Type II secretion system protein</fullName>
    </recommendedName>
</protein>
<evidence type="ECO:0000313" key="3">
    <source>
        <dbReference type="EMBL" id="CAD5925291.1"/>
    </source>
</evidence>
<reference evidence="3" key="1">
    <citation type="submission" date="2020-09" db="EMBL/GenBank/DDBJ databases">
        <authorList>
            <person name="Blom J."/>
        </authorList>
    </citation>
    <scope>NUCLEOTIDE SEQUENCE</scope>
    <source>
        <strain evidence="3">No.66</strain>
    </source>
</reference>
<organism evidence="3 4">
    <name type="scientific">Planktothrix agardhii</name>
    <name type="common">Oscillatoria agardhii</name>
    <dbReference type="NCBI Taxonomy" id="1160"/>
    <lineage>
        <taxon>Bacteria</taxon>
        <taxon>Bacillati</taxon>
        <taxon>Cyanobacteriota</taxon>
        <taxon>Cyanophyceae</taxon>
        <taxon>Oscillatoriophycideae</taxon>
        <taxon>Oscillatoriales</taxon>
        <taxon>Microcoleaceae</taxon>
        <taxon>Planktothrix</taxon>
    </lineage>
</organism>
<evidence type="ECO:0000256" key="1">
    <source>
        <dbReference type="SAM" id="MobiDB-lite"/>
    </source>
</evidence>
<name>A0AAD1V4U1_PLAAG</name>
<evidence type="ECO:0008006" key="5">
    <source>
        <dbReference type="Google" id="ProtNLM"/>
    </source>
</evidence>
<evidence type="ECO:0000313" key="4">
    <source>
        <dbReference type="Proteomes" id="UP001153761"/>
    </source>
</evidence>
<keyword evidence="2" id="KW-0812">Transmembrane</keyword>
<dbReference type="RefSeq" id="WP_254032158.1">
    <property type="nucleotide sequence ID" value="NZ_LR882963.1"/>
</dbReference>
<accession>A0AAD1V4U1</accession>
<dbReference type="AlphaFoldDB" id="A0AAD1V4U1"/>
<feature type="region of interest" description="Disordered" evidence="1">
    <location>
        <begin position="73"/>
        <end position="96"/>
    </location>
</feature>
<keyword evidence="2" id="KW-0472">Membrane</keyword>
<feature type="transmembrane region" description="Helical" evidence="2">
    <location>
        <begin position="20"/>
        <end position="44"/>
    </location>
</feature>
<gene>
    <name evidence="3" type="ORF">PANO66_00963</name>
</gene>
<dbReference type="NCBIfam" id="NF038303">
    <property type="entry name" value="EPS_HpsB"/>
    <property type="match status" value="1"/>
</dbReference>
<keyword evidence="2" id="KW-1133">Transmembrane helix</keyword>
<evidence type="ECO:0000256" key="2">
    <source>
        <dbReference type="SAM" id="Phobius"/>
    </source>
</evidence>
<sequence length="228" mass="24647">MNIKFLKCQNPPPTSESGYTILEGIMAILMVTVMLTLVGPVIAFSVGTRVQAKRIELASQAAKAYVDSLRAGSLPPPVDNTPDASALKKRPAPNSGNLDCDPNQGFCNQTKTLYCVSFDGNNTCSNESLVDMVVQAQACYPKDTTVLNEKDGYHLLVRVYRANAFGKLTDGFKEGKSDSSVTNALGNPALPLTTFTTYIVPDAENAFRSFQKSSADDDDECLKQEFSP</sequence>
<proteinExistence type="predicted"/>
<dbReference type="EMBL" id="LR882963">
    <property type="protein sequence ID" value="CAD5925291.1"/>
    <property type="molecule type" value="Genomic_DNA"/>
</dbReference>
<dbReference type="Proteomes" id="UP001153761">
    <property type="component" value="Chromosome"/>
</dbReference>